<dbReference type="OrthoDB" id="3192509at2"/>
<dbReference type="SMART" id="SM00382">
    <property type="entry name" value="AAA"/>
    <property type="match status" value="1"/>
</dbReference>
<evidence type="ECO:0000259" key="1">
    <source>
        <dbReference type="SMART" id="SM00382"/>
    </source>
</evidence>
<dbReference type="InterPro" id="IPR027417">
    <property type="entry name" value="P-loop_NTPase"/>
</dbReference>
<sequence length="172" mass="18456">MLQPPRAIIAIDGATGVGKSTIAAALAAQLRSSGLTVVILSLDLLSYGWHDLAGGVRRGGECAARFRADGRFDYQPYDWHLGRVSDERVSAAGQVLILDGCGAASREFAAAAADPAILDAAIIARASVATRTRRISQRDAYDWSDMREAWESQHEALSYGWLPNLIVIGEDD</sequence>
<protein>
    <submittedName>
        <fullName evidence="2">AAA domain-containing protein</fullName>
    </submittedName>
</protein>
<name>A0A1H4AXF6_9ACTO</name>
<dbReference type="Proteomes" id="UP000199288">
    <property type="component" value="Unassembled WGS sequence"/>
</dbReference>
<dbReference type="RefSeq" id="WP_092564571.1">
    <property type="nucleotide sequence ID" value="NZ_FNQV01000008.1"/>
</dbReference>
<dbReference type="AlphaFoldDB" id="A0A1H4AXF6"/>
<gene>
    <name evidence="2" type="ORF">SAMN02910418_01534</name>
</gene>
<feature type="domain" description="AAA+ ATPase" evidence="1">
    <location>
        <begin position="5"/>
        <end position="136"/>
    </location>
</feature>
<keyword evidence="3" id="KW-1185">Reference proteome</keyword>
<evidence type="ECO:0000313" key="2">
    <source>
        <dbReference type="EMBL" id="SEA40468.1"/>
    </source>
</evidence>
<dbReference type="Gene3D" id="3.40.50.300">
    <property type="entry name" value="P-loop containing nucleotide triphosphate hydrolases"/>
    <property type="match status" value="1"/>
</dbReference>
<evidence type="ECO:0000313" key="3">
    <source>
        <dbReference type="Proteomes" id="UP000199288"/>
    </source>
</evidence>
<reference evidence="3" key="1">
    <citation type="submission" date="2016-10" db="EMBL/GenBank/DDBJ databases">
        <authorList>
            <person name="Varghese N."/>
            <person name="Submissions S."/>
        </authorList>
    </citation>
    <scope>NUCLEOTIDE SEQUENCE [LARGE SCALE GENOMIC DNA]</scope>
    <source>
        <strain evidence="3">KPR-1</strain>
    </source>
</reference>
<organism evidence="2 3">
    <name type="scientific">Bowdeniella nasicola</name>
    <dbReference type="NCBI Taxonomy" id="208480"/>
    <lineage>
        <taxon>Bacteria</taxon>
        <taxon>Bacillati</taxon>
        <taxon>Actinomycetota</taxon>
        <taxon>Actinomycetes</taxon>
        <taxon>Actinomycetales</taxon>
        <taxon>Actinomycetaceae</taxon>
        <taxon>Bowdeniella</taxon>
    </lineage>
</organism>
<dbReference type="SUPFAM" id="SSF52540">
    <property type="entry name" value="P-loop containing nucleoside triphosphate hydrolases"/>
    <property type="match status" value="1"/>
</dbReference>
<proteinExistence type="predicted"/>
<dbReference type="InterPro" id="IPR003593">
    <property type="entry name" value="AAA+_ATPase"/>
</dbReference>
<accession>A0A1H4AXF6</accession>
<dbReference type="EMBL" id="FNQV01000008">
    <property type="protein sequence ID" value="SEA40468.1"/>
    <property type="molecule type" value="Genomic_DNA"/>
</dbReference>